<feature type="transmembrane region" description="Helical" evidence="7">
    <location>
        <begin position="683"/>
        <end position="707"/>
    </location>
</feature>
<keyword evidence="5 7" id="KW-0472">Membrane</keyword>
<evidence type="ECO:0000256" key="7">
    <source>
        <dbReference type="SAM" id="Phobius"/>
    </source>
</evidence>
<evidence type="ECO:0000256" key="4">
    <source>
        <dbReference type="ARBA" id="ARBA00022989"/>
    </source>
</evidence>
<keyword evidence="3 7" id="KW-0812">Transmembrane</keyword>
<comment type="subcellular location">
    <subcellularLocation>
        <location evidence="1">Cell membrane</location>
        <topology evidence="1">Multi-pass membrane protein</topology>
    </subcellularLocation>
</comment>
<evidence type="ECO:0000256" key="1">
    <source>
        <dbReference type="ARBA" id="ARBA00004651"/>
    </source>
</evidence>
<feature type="transmembrane region" description="Helical" evidence="7">
    <location>
        <begin position="402"/>
        <end position="424"/>
    </location>
</feature>
<comment type="caution">
    <text evidence="9">The sequence shown here is derived from an EMBL/GenBank/DDBJ whole genome shotgun (WGS) entry which is preliminary data.</text>
</comment>
<gene>
    <name evidence="9" type="ORF">GCM10020369_32230</name>
</gene>
<proteinExistence type="inferred from homology"/>
<dbReference type="Pfam" id="PF02687">
    <property type="entry name" value="FtsX"/>
    <property type="match status" value="2"/>
</dbReference>
<feature type="transmembrane region" description="Helical" evidence="7">
    <location>
        <begin position="457"/>
        <end position="482"/>
    </location>
</feature>
<protein>
    <submittedName>
        <fullName evidence="9">ABC transporter permease</fullName>
    </submittedName>
</protein>
<feature type="domain" description="ABC3 transporter permease C-terminal" evidence="8">
    <location>
        <begin position="688"/>
        <end position="804"/>
    </location>
</feature>
<organism evidence="9 10">
    <name type="scientific">Cryptosporangium minutisporangium</name>
    <dbReference type="NCBI Taxonomy" id="113569"/>
    <lineage>
        <taxon>Bacteria</taxon>
        <taxon>Bacillati</taxon>
        <taxon>Actinomycetota</taxon>
        <taxon>Actinomycetes</taxon>
        <taxon>Cryptosporangiales</taxon>
        <taxon>Cryptosporangiaceae</taxon>
        <taxon>Cryptosporangium</taxon>
    </lineage>
</organism>
<reference evidence="10" key="1">
    <citation type="journal article" date="2019" name="Int. J. Syst. Evol. Microbiol.">
        <title>The Global Catalogue of Microorganisms (GCM) 10K type strain sequencing project: providing services to taxonomists for standard genome sequencing and annotation.</title>
        <authorList>
            <consortium name="The Broad Institute Genomics Platform"/>
            <consortium name="The Broad Institute Genome Sequencing Center for Infectious Disease"/>
            <person name="Wu L."/>
            <person name="Ma J."/>
        </authorList>
    </citation>
    <scope>NUCLEOTIDE SEQUENCE [LARGE SCALE GENOMIC DNA]</scope>
    <source>
        <strain evidence="10">JCM 9458</strain>
    </source>
</reference>
<dbReference type="Proteomes" id="UP001501676">
    <property type="component" value="Unassembled WGS sequence"/>
</dbReference>
<keyword evidence="4 7" id="KW-1133">Transmembrane helix</keyword>
<keyword evidence="2" id="KW-1003">Cell membrane</keyword>
<dbReference type="InterPro" id="IPR050250">
    <property type="entry name" value="Macrolide_Exporter_MacB"/>
</dbReference>
<feature type="transmembrane region" description="Helical" evidence="7">
    <location>
        <begin position="327"/>
        <end position="349"/>
    </location>
</feature>
<sequence>MLALDTLRSRWSGLLGTMVAVALGAALISGAALLLAGVAARDGVQTTLARYAAASIVVQGARQSDDQLAEQPPPPPGLATRLASVPGVAAAIPDVLFTARLDRGSVEGHGWSSARLAGASLVRGTAPADGEAVVGRELGIAPGGTLRLRTADGEHRLRVSGLLDRPGLYVSDRDAARWGTVRAVGVLSNAPVDEVAAAVRRVGGPSVVVRTGDDRVLAEPNPDRVQLDDATSLLGVSAGLAGFVAIFVVASTFAFAVSQRRREFALLRLVGAFPRQVRRMVYLEALLVGGAAAAAGSVLGIPLAHVYAWSLQRAELVPSSFAPHARLWPLTLGFGIGLVVALIGSWTAARRAGRVPPVDALRDAAVERRPMTVGRWFFGLLFLAGAVAMIVVAGQIENEAAIALTVFVGELFVVAFALLAPVLLPPVIRLVSLPLASARGAEPMLVRQGALTAVRRVASTAAPVLVTVGVAGSMIGAIATLAQATDADLRARLTADHVVVPAGAAGVDAAVPAAIQAATPDAVVSAPLATTVWEVTPVDPDGGGRLGHGITGDVLGVDPATLRRTLDVEVVSGSLDDLRPGTITVPDFSGLEVGSPVIVTFADGATERLRVAAVVSSLQSTSVLVPIDTVRAHDPGAQAPAVYVRGSSADAVRAAVGGLGVDVIGRAAYADSRSAEANEGNQLALVALLGVALLYTGLAIVNTLLMATFDRRRELALLRLSGATPRQGVRVVAGEAVLVVLVGVGMAVAATVFSLLGLANALGRTVADATPVVPWVPIGVSTLVCLVLALGATVLPALTMLRRPAVDLAAAP</sequence>
<keyword evidence="10" id="KW-1185">Reference proteome</keyword>
<dbReference type="PANTHER" id="PTHR30572:SF4">
    <property type="entry name" value="ABC TRANSPORTER PERMEASE YTRF"/>
    <property type="match status" value="1"/>
</dbReference>
<feature type="transmembrane region" description="Helical" evidence="7">
    <location>
        <begin position="285"/>
        <end position="307"/>
    </location>
</feature>
<dbReference type="InterPro" id="IPR003838">
    <property type="entry name" value="ABC3_permease_C"/>
</dbReference>
<dbReference type="EMBL" id="BAAAYN010000019">
    <property type="protein sequence ID" value="GAA3387927.1"/>
    <property type="molecule type" value="Genomic_DNA"/>
</dbReference>
<accession>A0ABP6SYH0</accession>
<feature type="transmembrane region" description="Helical" evidence="7">
    <location>
        <begin position="728"/>
        <end position="755"/>
    </location>
</feature>
<evidence type="ECO:0000313" key="9">
    <source>
        <dbReference type="EMBL" id="GAA3387927.1"/>
    </source>
</evidence>
<evidence type="ECO:0000259" key="8">
    <source>
        <dbReference type="Pfam" id="PF02687"/>
    </source>
</evidence>
<feature type="transmembrane region" description="Helical" evidence="7">
    <location>
        <begin position="233"/>
        <end position="258"/>
    </location>
</feature>
<evidence type="ECO:0000256" key="3">
    <source>
        <dbReference type="ARBA" id="ARBA00022692"/>
    </source>
</evidence>
<evidence type="ECO:0000256" key="5">
    <source>
        <dbReference type="ARBA" id="ARBA00023136"/>
    </source>
</evidence>
<evidence type="ECO:0000256" key="6">
    <source>
        <dbReference type="ARBA" id="ARBA00038076"/>
    </source>
</evidence>
<evidence type="ECO:0000256" key="2">
    <source>
        <dbReference type="ARBA" id="ARBA00022475"/>
    </source>
</evidence>
<evidence type="ECO:0000313" key="10">
    <source>
        <dbReference type="Proteomes" id="UP001501676"/>
    </source>
</evidence>
<feature type="transmembrane region" description="Helical" evidence="7">
    <location>
        <begin position="376"/>
        <end position="396"/>
    </location>
</feature>
<feature type="domain" description="ABC3 transporter permease C-terminal" evidence="8">
    <location>
        <begin position="238"/>
        <end position="357"/>
    </location>
</feature>
<feature type="transmembrane region" description="Helical" evidence="7">
    <location>
        <begin position="775"/>
        <end position="798"/>
    </location>
</feature>
<dbReference type="RefSeq" id="WP_345728910.1">
    <property type="nucleotide sequence ID" value="NZ_BAAAYN010000019.1"/>
</dbReference>
<comment type="similarity">
    <text evidence="6">Belongs to the ABC-4 integral membrane protein family.</text>
</comment>
<name>A0ABP6SYH0_9ACTN</name>
<dbReference type="PANTHER" id="PTHR30572">
    <property type="entry name" value="MEMBRANE COMPONENT OF TRANSPORTER-RELATED"/>
    <property type="match status" value="1"/>
</dbReference>